<evidence type="ECO:0000256" key="1">
    <source>
        <dbReference type="ARBA" id="ARBA00023118"/>
    </source>
</evidence>
<gene>
    <name evidence="2" type="primary">cas5e</name>
    <name evidence="2" type="ORF">EBQ10_09270</name>
</gene>
<evidence type="ECO:0000313" key="3">
    <source>
        <dbReference type="Proteomes" id="UP000275951"/>
    </source>
</evidence>
<reference evidence="2 3" key="1">
    <citation type="submission" date="2018-11" db="EMBL/GenBank/DDBJ databases">
        <title>Multidrug-resistant genes are associated with an 42-kb island TGI1 carrying a complex class 1 integron in a Trueperella pyogenes.</title>
        <authorList>
            <person name="Dong W."/>
        </authorList>
    </citation>
    <scope>NUCLEOTIDE SEQUENCE [LARGE SCALE GENOMIC DNA]</scope>
    <source>
        <strain evidence="2 3">TP4</strain>
    </source>
</reference>
<name>A0A3Q9GID1_9ACTO</name>
<dbReference type="Proteomes" id="UP000275951">
    <property type="component" value="Chromosome"/>
</dbReference>
<dbReference type="RefSeq" id="WP_039662982.1">
    <property type="nucleotide sequence ID" value="NZ_CP029001.1"/>
</dbReference>
<dbReference type="InterPro" id="IPR013422">
    <property type="entry name" value="CRISPR-assoc_prot_Cas5_N"/>
</dbReference>
<dbReference type="Pfam" id="PF09704">
    <property type="entry name" value="Cas_Cas5d"/>
    <property type="match status" value="1"/>
</dbReference>
<protein>
    <submittedName>
        <fullName evidence="2">Type I-E CRISPR-associated protein Cas5/CasD</fullName>
    </submittedName>
</protein>
<dbReference type="EMBL" id="CP033905">
    <property type="protein sequence ID" value="AZR07452.1"/>
    <property type="molecule type" value="Genomic_DNA"/>
</dbReference>
<dbReference type="InterPro" id="IPR021124">
    <property type="entry name" value="CRISPR-assoc_prot_Cas5"/>
</dbReference>
<evidence type="ECO:0000313" key="2">
    <source>
        <dbReference type="EMBL" id="AZR07452.1"/>
    </source>
</evidence>
<dbReference type="GO" id="GO:0043571">
    <property type="term" value="P:maintenance of CRISPR repeat elements"/>
    <property type="evidence" value="ECO:0007669"/>
    <property type="project" value="InterPro"/>
</dbReference>
<dbReference type="CDD" id="cd09645">
    <property type="entry name" value="Cas5_I-E"/>
    <property type="match status" value="1"/>
</dbReference>
<dbReference type="NCBIfam" id="TIGR01868">
    <property type="entry name" value="casD_Cas5e"/>
    <property type="match status" value="1"/>
</dbReference>
<proteinExistence type="predicted"/>
<dbReference type="NCBIfam" id="TIGR02593">
    <property type="entry name" value="CRISPR_cas5"/>
    <property type="match status" value="1"/>
</dbReference>
<dbReference type="AlphaFoldDB" id="A0A3Q9GID1"/>
<sequence>MQHSLLLLLKGPLQSWGDESRYRTRATGSTPSKSGVIGLLASALGRERTAPLDDLVRLDFAVRVDQPGTLLRDYQTAQPWQKNPNDPAALVTRYFLADAAFVAAVGSEDRGELEGFHRALREPAYPLFLGRRSCPAPARLDLGIVDKPVVDALLDHDVWHATATHKKESARQVELPIYRDGKPGEIGVARQDVPVSFAQRRREYDWRTVVFAGSKIIQNGKSMNRDPYFDEVIS</sequence>
<dbReference type="GO" id="GO:0003723">
    <property type="term" value="F:RNA binding"/>
    <property type="evidence" value="ECO:0007669"/>
    <property type="project" value="InterPro"/>
</dbReference>
<keyword evidence="1" id="KW-0051">Antiviral defense</keyword>
<organism evidence="2 3">
    <name type="scientific">Trueperella pyogenes</name>
    <dbReference type="NCBI Taxonomy" id="1661"/>
    <lineage>
        <taxon>Bacteria</taxon>
        <taxon>Bacillati</taxon>
        <taxon>Actinomycetota</taxon>
        <taxon>Actinomycetes</taxon>
        <taxon>Actinomycetales</taxon>
        <taxon>Actinomycetaceae</taxon>
        <taxon>Trueperella</taxon>
    </lineage>
</organism>
<dbReference type="GO" id="GO:0051607">
    <property type="term" value="P:defense response to virus"/>
    <property type="evidence" value="ECO:0007669"/>
    <property type="project" value="UniProtKB-KW"/>
</dbReference>
<dbReference type="InterPro" id="IPR010147">
    <property type="entry name" value="CRISPR-assoc_prot_CasD"/>
</dbReference>
<accession>A0A3Q9GID1</accession>
<dbReference type="Gene3D" id="3.30.70.2660">
    <property type="match status" value="1"/>
</dbReference>